<keyword evidence="1" id="KW-0812">Transmembrane</keyword>
<keyword evidence="1" id="KW-0472">Membrane</keyword>
<keyword evidence="1" id="KW-1133">Transmembrane helix</keyword>
<dbReference type="RefSeq" id="WP_284251374.1">
    <property type="nucleotide sequence ID" value="NZ_BSUM01000001.1"/>
</dbReference>
<feature type="transmembrane region" description="Helical" evidence="1">
    <location>
        <begin position="101"/>
        <end position="123"/>
    </location>
</feature>
<evidence type="ECO:0000256" key="1">
    <source>
        <dbReference type="SAM" id="Phobius"/>
    </source>
</evidence>
<evidence type="ECO:0000313" key="3">
    <source>
        <dbReference type="Proteomes" id="UP001157161"/>
    </source>
</evidence>
<dbReference type="EMBL" id="BSUM01000001">
    <property type="protein sequence ID" value="GMA32693.1"/>
    <property type="molecule type" value="Genomic_DNA"/>
</dbReference>
<feature type="transmembrane region" description="Helical" evidence="1">
    <location>
        <begin position="36"/>
        <end position="57"/>
    </location>
</feature>
<comment type="caution">
    <text evidence="2">The sequence shown here is derived from an EMBL/GenBank/DDBJ whole genome shotgun (WGS) entry which is preliminary data.</text>
</comment>
<organism evidence="2 3">
    <name type="scientific">Litorihabitans aurantiacus</name>
    <dbReference type="NCBI Taxonomy" id="1930061"/>
    <lineage>
        <taxon>Bacteria</taxon>
        <taxon>Bacillati</taxon>
        <taxon>Actinomycetota</taxon>
        <taxon>Actinomycetes</taxon>
        <taxon>Micrococcales</taxon>
        <taxon>Beutenbergiaceae</taxon>
        <taxon>Litorihabitans</taxon>
    </lineage>
</organism>
<gene>
    <name evidence="2" type="ORF">GCM10025875_26850</name>
</gene>
<proteinExistence type="predicted"/>
<dbReference type="Proteomes" id="UP001157161">
    <property type="component" value="Unassembled WGS sequence"/>
</dbReference>
<sequence>MSLGRRPSALLTVAGLGGSLLSIVIGAAVTARLTTATVAFGSLLVVFGLSGILGWCARYLAWRAVSRPAVARGDARLLARPAVVDGEESVLHPRRAGAPTVLAHTALVLMGAWALVMIVLALLRGAPGWLVLLVPWAVLVLAGPVLAAAGRLSPGGVHVTATRIVDVDRGARAEVALVDVGHVARMPDALVLDVRPGAVRTQRTAGPWSRRPPSSPLVIETLGTADGGAALAAQLAAATRRV</sequence>
<keyword evidence="3" id="KW-1185">Reference proteome</keyword>
<reference evidence="2" key="1">
    <citation type="journal article" date="2014" name="Int. J. Syst. Evol. Microbiol.">
        <title>Complete genome sequence of Corynebacterium casei LMG S-19264T (=DSM 44701T), isolated from a smear-ripened cheese.</title>
        <authorList>
            <consortium name="US DOE Joint Genome Institute (JGI-PGF)"/>
            <person name="Walter F."/>
            <person name="Albersmeier A."/>
            <person name="Kalinowski J."/>
            <person name="Ruckert C."/>
        </authorList>
    </citation>
    <scope>NUCLEOTIDE SEQUENCE</scope>
    <source>
        <strain evidence="2">NBRC 112290</strain>
    </source>
</reference>
<name>A0AA38CR14_9MICO</name>
<reference evidence="2" key="2">
    <citation type="submission" date="2023-02" db="EMBL/GenBank/DDBJ databases">
        <authorList>
            <person name="Sun Q."/>
            <person name="Mori K."/>
        </authorList>
    </citation>
    <scope>NUCLEOTIDE SEQUENCE</scope>
    <source>
        <strain evidence="2">NBRC 112290</strain>
    </source>
</reference>
<protein>
    <recommendedName>
        <fullName evidence="4">PH domain-containing protein</fullName>
    </recommendedName>
</protein>
<dbReference type="AlphaFoldDB" id="A0AA38CR14"/>
<accession>A0AA38CR14</accession>
<feature type="transmembrane region" description="Helical" evidence="1">
    <location>
        <begin position="129"/>
        <end position="149"/>
    </location>
</feature>
<evidence type="ECO:0000313" key="2">
    <source>
        <dbReference type="EMBL" id="GMA32693.1"/>
    </source>
</evidence>
<evidence type="ECO:0008006" key="4">
    <source>
        <dbReference type="Google" id="ProtNLM"/>
    </source>
</evidence>